<keyword evidence="2" id="KW-1185">Reference proteome</keyword>
<proteinExistence type="predicted"/>
<accession>A0AAP0EKA0</accession>
<evidence type="ECO:0000313" key="1">
    <source>
        <dbReference type="EMBL" id="KAK9090369.1"/>
    </source>
</evidence>
<reference evidence="1 2" key="1">
    <citation type="submission" date="2024-01" db="EMBL/GenBank/DDBJ databases">
        <title>Genome assemblies of Stephania.</title>
        <authorList>
            <person name="Yang L."/>
        </authorList>
    </citation>
    <scope>NUCLEOTIDE SEQUENCE [LARGE SCALE GENOMIC DNA]</scope>
    <source>
        <strain evidence="1">QJT</strain>
        <tissue evidence="1">Leaf</tissue>
    </source>
</reference>
<sequence length="125" mass="14007">METLGLRLRSNGGDPSPSLFQQIHHQESRFDRVVFNRAVRIPRKVRRIGMQACSVVSANVGKDSDRKGESGSWLLDSYGDTRFGGDAMICSSSGNHRHREGTAVSADMLHYWITNSIKEVLNQFI</sequence>
<dbReference type="Proteomes" id="UP001417504">
    <property type="component" value="Unassembled WGS sequence"/>
</dbReference>
<evidence type="ECO:0000313" key="2">
    <source>
        <dbReference type="Proteomes" id="UP001417504"/>
    </source>
</evidence>
<organism evidence="1 2">
    <name type="scientific">Stephania japonica</name>
    <dbReference type="NCBI Taxonomy" id="461633"/>
    <lineage>
        <taxon>Eukaryota</taxon>
        <taxon>Viridiplantae</taxon>
        <taxon>Streptophyta</taxon>
        <taxon>Embryophyta</taxon>
        <taxon>Tracheophyta</taxon>
        <taxon>Spermatophyta</taxon>
        <taxon>Magnoliopsida</taxon>
        <taxon>Ranunculales</taxon>
        <taxon>Menispermaceae</taxon>
        <taxon>Menispermoideae</taxon>
        <taxon>Cissampelideae</taxon>
        <taxon>Stephania</taxon>
    </lineage>
</organism>
<comment type="caution">
    <text evidence="1">The sequence shown here is derived from an EMBL/GenBank/DDBJ whole genome shotgun (WGS) entry which is preliminary data.</text>
</comment>
<dbReference type="AlphaFoldDB" id="A0AAP0EKA0"/>
<name>A0AAP0EKA0_9MAGN</name>
<dbReference type="EMBL" id="JBBNAE010000010">
    <property type="protein sequence ID" value="KAK9090369.1"/>
    <property type="molecule type" value="Genomic_DNA"/>
</dbReference>
<protein>
    <submittedName>
        <fullName evidence="1">Uncharacterized protein</fullName>
    </submittedName>
</protein>
<gene>
    <name evidence="1" type="ORF">Sjap_023546</name>
</gene>